<evidence type="ECO:0000313" key="3">
    <source>
        <dbReference type="Proteomes" id="UP000253370"/>
    </source>
</evidence>
<gene>
    <name evidence="2" type="ORF">DRV85_17765</name>
</gene>
<name>A0A365U5T9_9RHOB</name>
<dbReference type="InterPro" id="IPR011969">
    <property type="entry name" value="Clan_AA_Asp_peptidase_C"/>
</dbReference>
<accession>A0A365U5T9</accession>
<dbReference type="Gene3D" id="2.40.70.10">
    <property type="entry name" value="Acid Proteases"/>
    <property type="match status" value="1"/>
</dbReference>
<evidence type="ECO:0000313" key="2">
    <source>
        <dbReference type="EMBL" id="RBI82874.1"/>
    </source>
</evidence>
<keyword evidence="2" id="KW-0645">Protease</keyword>
<dbReference type="Pfam" id="PF13650">
    <property type="entry name" value="Asp_protease_2"/>
    <property type="match status" value="1"/>
</dbReference>
<keyword evidence="2" id="KW-0378">Hydrolase</keyword>
<organism evidence="2 3">
    <name type="scientific">Rhodosalinus halophilus</name>
    <dbReference type="NCBI Taxonomy" id="2259333"/>
    <lineage>
        <taxon>Bacteria</taxon>
        <taxon>Pseudomonadati</taxon>
        <taxon>Pseudomonadota</taxon>
        <taxon>Alphaproteobacteria</taxon>
        <taxon>Rhodobacterales</taxon>
        <taxon>Paracoccaceae</taxon>
        <taxon>Rhodosalinus</taxon>
    </lineage>
</organism>
<dbReference type="RefSeq" id="WP_113290813.1">
    <property type="nucleotide sequence ID" value="NZ_QNTQ01000026.1"/>
</dbReference>
<keyword evidence="3" id="KW-1185">Reference proteome</keyword>
<feature type="transmembrane region" description="Helical" evidence="1">
    <location>
        <begin position="6"/>
        <end position="25"/>
    </location>
</feature>
<dbReference type="EMBL" id="QNTQ01000026">
    <property type="protein sequence ID" value="RBI82874.1"/>
    <property type="molecule type" value="Genomic_DNA"/>
</dbReference>
<sequence length="193" mass="20773">MTGDQIAQLTYLALLGGAIAFWLLVQTRGGFGRLAQYAAVWGLIFLGVVAAVGLWGDIRQTVAPQQSVALDEGRLTVPRAPDGHYYLTLEVNGTPTRFVVDTGASQVVLTREAAERAGIDTSELAYFGRAMTANGEVATAPVRLESLGAGPLREQGFRAWVNSGEMPESLLGMTYLNRFERIEITGGELVLTR</sequence>
<dbReference type="OrthoDB" id="7595324at2"/>
<dbReference type="Proteomes" id="UP000253370">
    <property type="component" value="Unassembled WGS sequence"/>
</dbReference>
<protein>
    <submittedName>
        <fullName evidence="2">TIGR02281 family clan AA aspartic protease</fullName>
    </submittedName>
</protein>
<evidence type="ECO:0000256" key="1">
    <source>
        <dbReference type="SAM" id="Phobius"/>
    </source>
</evidence>
<dbReference type="InterPro" id="IPR034122">
    <property type="entry name" value="Retropepsin-like_bacterial"/>
</dbReference>
<dbReference type="CDD" id="cd05483">
    <property type="entry name" value="retropepsin_like_bacteria"/>
    <property type="match status" value="1"/>
</dbReference>
<dbReference type="AlphaFoldDB" id="A0A365U5T9"/>
<keyword evidence="1" id="KW-0812">Transmembrane</keyword>
<dbReference type="GO" id="GO:0008233">
    <property type="term" value="F:peptidase activity"/>
    <property type="evidence" value="ECO:0007669"/>
    <property type="project" value="UniProtKB-KW"/>
</dbReference>
<dbReference type="InterPro" id="IPR021109">
    <property type="entry name" value="Peptidase_aspartic_dom_sf"/>
</dbReference>
<keyword evidence="1" id="KW-1133">Transmembrane helix</keyword>
<dbReference type="NCBIfam" id="TIGR02281">
    <property type="entry name" value="clan_AA_DTGA"/>
    <property type="match status" value="1"/>
</dbReference>
<feature type="transmembrane region" description="Helical" evidence="1">
    <location>
        <begin position="37"/>
        <end position="56"/>
    </location>
</feature>
<reference evidence="2 3" key="1">
    <citation type="submission" date="2018-07" db="EMBL/GenBank/DDBJ databases">
        <title>Rhodosalinus sp. strain E84T genomic sequence and assembly.</title>
        <authorList>
            <person name="Liu Z.-W."/>
            <person name="Lu D.-C."/>
        </authorList>
    </citation>
    <scope>NUCLEOTIDE SEQUENCE [LARGE SCALE GENOMIC DNA]</scope>
    <source>
        <strain evidence="2 3">E84</strain>
    </source>
</reference>
<dbReference type="GO" id="GO:0006508">
    <property type="term" value="P:proteolysis"/>
    <property type="evidence" value="ECO:0007669"/>
    <property type="project" value="UniProtKB-KW"/>
</dbReference>
<dbReference type="SUPFAM" id="SSF50630">
    <property type="entry name" value="Acid proteases"/>
    <property type="match status" value="1"/>
</dbReference>
<keyword evidence="1" id="KW-0472">Membrane</keyword>
<proteinExistence type="predicted"/>
<comment type="caution">
    <text evidence="2">The sequence shown here is derived from an EMBL/GenBank/DDBJ whole genome shotgun (WGS) entry which is preliminary data.</text>
</comment>